<dbReference type="EMBL" id="CM000781">
    <property type="protein sequence ID" value="AQK61566.1"/>
    <property type="molecule type" value="Genomic_DNA"/>
</dbReference>
<dbReference type="InterPro" id="IPR040134">
    <property type="entry name" value="PSMD12/CSN4"/>
</dbReference>
<reference evidence="1" key="1">
    <citation type="submission" date="2015-12" db="EMBL/GenBank/DDBJ databases">
        <title>Update maize B73 reference genome by single molecule sequencing technologies.</title>
        <authorList>
            <consortium name="Maize Genome Sequencing Project"/>
            <person name="Ware D."/>
        </authorList>
    </citation>
    <scope>NUCLEOTIDE SEQUENCE</scope>
    <source>
        <tissue evidence="1">Seedling</tissue>
    </source>
</reference>
<dbReference type="PANTHER" id="PTHR10855:SF1">
    <property type="entry name" value="26S PROTEASOME NON-ATPASE REGULATORY SUBUNIT 12"/>
    <property type="match status" value="1"/>
</dbReference>
<keyword evidence="1" id="KW-0647">Proteasome</keyword>
<dbReference type="PANTHER" id="PTHR10855">
    <property type="entry name" value="26S PROTEASOME NON-ATPASE REGULATORY SUBUNIT 12/COP9 SIGNALOSOME COMPLEX SUBUNIT 4"/>
    <property type="match status" value="1"/>
</dbReference>
<accession>A0A1D6GD69</accession>
<dbReference type="AlphaFoldDB" id="A0A1D6GD69"/>
<proteinExistence type="predicted"/>
<sequence>MQSSLLNATLEDKNLSEIPNFRLLLKQLVTMEVIQWTALWEFSKHEFENEKNLLGGALGAKAAEDLKLRIIEHVLLTLCMAYSCSYFALWLSTKSDFSLCLEYLGCV</sequence>
<name>A0A1D6GD69_MAIZE</name>
<evidence type="ECO:0000313" key="1">
    <source>
        <dbReference type="EMBL" id="AQK61566.1"/>
    </source>
</evidence>
<dbReference type="ExpressionAtlas" id="A0A1D6GD69">
    <property type="expression patterns" value="baseline and differential"/>
</dbReference>
<protein>
    <submittedName>
        <fullName evidence="1">26S proteasome non-ATPase regulatory subunit 12 homolog B</fullName>
    </submittedName>
</protein>
<organism evidence="1">
    <name type="scientific">Zea mays</name>
    <name type="common">Maize</name>
    <dbReference type="NCBI Taxonomy" id="4577"/>
    <lineage>
        <taxon>Eukaryota</taxon>
        <taxon>Viridiplantae</taxon>
        <taxon>Streptophyta</taxon>
        <taxon>Embryophyta</taxon>
        <taxon>Tracheophyta</taxon>
        <taxon>Spermatophyta</taxon>
        <taxon>Magnoliopsida</taxon>
        <taxon>Liliopsida</taxon>
        <taxon>Poales</taxon>
        <taxon>Poaceae</taxon>
        <taxon>PACMAD clade</taxon>
        <taxon>Panicoideae</taxon>
        <taxon>Andropogonodae</taxon>
        <taxon>Andropogoneae</taxon>
        <taxon>Tripsacinae</taxon>
        <taxon>Zea</taxon>
    </lineage>
</organism>
<dbReference type="GO" id="GO:0000502">
    <property type="term" value="C:proteasome complex"/>
    <property type="evidence" value="ECO:0007669"/>
    <property type="project" value="UniProtKB-KW"/>
</dbReference>
<gene>
    <name evidence="1" type="ORF">ZEAMMB73_Zm00001d012844</name>
</gene>